<reference evidence="2 3" key="1">
    <citation type="submission" date="2024-09" db="EMBL/GenBank/DDBJ databases">
        <authorList>
            <person name="Sun Q."/>
            <person name="Mori K."/>
        </authorList>
    </citation>
    <scope>NUCLEOTIDE SEQUENCE [LARGE SCALE GENOMIC DNA]</scope>
    <source>
        <strain evidence="2 3">JCM 3028</strain>
    </source>
</reference>
<protein>
    <submittedName>
        <fullName evidence="2">Right-handed parallel beta-helix repeat-containing protein</fullName>
    </submittedName>
</protein>
<dbReference type="InterPro" id="IPR006626">
    <property type="entry name" value="PbH1"/>
</dbReference>
<dbReference type="SUPFAM" id="SSF51126">
    <property type="entry name" value="Pectin lyase-like"/>
    <property type="match status" value="1"/>
</dbReference>
<dbReference type="RefSeq" id="WP_344747681.1">
    <property type="nucleotide sequence ID" value="NZ_BAAAWW010000136.1"/>
</dbReference>
<evidence type="ECO:0000313" key="3">
    <source>
        <dbReference type="Proteomes" id="UP001589610"/>
    </source>
</evidence>
<gene>
    <name evidence="2" type="ORF">ACFFRH_37645</name>
</gene>
<dbReference type="SMART" id="SM00710">
    <property type="entry name" value="PbH1"/>
    <property type="match status" value="4"/>
</dbReference>
<feature type="domain" description="Right handed beta helix" evidence="1">
    <location>
        <begin position="63"/>
        <end position="194"/>
    </location>
</feature>
<sequence>MATPGQLAAALAGAQPGDVISVEDGTYDGNWAASTPGTAEAPIWLCGGLGAQLTNDGHQGSYALHLDGASYWHLYGFTATWAQKGVVVDDSHHVTIEGLTVYDLGDEGIHLRSNTTDSTVIGNEIFSTGHRRDKFGEGVYIGSAQANWSALTGGQPDRSDRNTVIGNVIHSTTAEPIDVKEGTTNGLVADNQLDAASLTEDGGDSCADIKGNDWLISGNTCTGSTYDGYQTHRNKLTKLGLGDWGFRAEFTGNTATLAPGATGLGFRIHDAAYVSAIVRCNNTVVGGTGFANVPCTP</sequence>
<keyword evidence="3" id="KW-1185">Reference proteome</keyword>
<dbReference type="EMBL" id="JBHMBS010000031">
    <property type="protein sequence ID" value="MFB9681235.1"/>
    <property type="molecule type" value="Genomic_DNA"/>
</dbReference>
<organism evidence="2 3">
    <name type="scientific">Streptosporangium vulgare</name>
    <dbReference type="NCBI Taxonomy" id="46190"/>
    <lineage>
        <taxon>Bacteria</taxon>
        <taxon>Bacillati</taxon>
        <taxon>Actinomycetota</taxon>
        <taxon>Actinomycetes</taxon>
        <taxon>Streptosporangiales</taxon>
        <taxon>Streptosporangiaceae</taxon>
        <taxon>Streptosporangium</taxon>
    </lineage>
</organism>
<dbReference type="InterPro" id="IPR022441">
    <property type="entry name" value="Para_beta_helix_rpt-2"/>
</dbReference>
<comment type="caution">
    <text evidence="2">The sequence shown here is derived from an EMBL/GenBank/DDBJ whole genome shotgun (WGS) entry which is preliminary data.</text>
</comment>
<proteinExistence type="predicted"/>
<dbReference type="InterPro" id="IPR039448">
    <property type="entry name" value="Beta_helix"/>
</dbReference>
<dbReference type="InterPro" id="IPR011050">
    <property type="entry name" value="Pectin_lyase_fold/virulence"/>
</dbReference>
<accession>A0ABV5TT01</accession>
<dbReference type="Pfam" id="PF13229">
    <property type="entry name" value="Beta_helix"/>
    <property type="match status" value="1"/>
</dbReference>
<dbReference type="NCBIfam" id="TIGR03804">
    <property type="entry name" value="para_beta_helix"/>
    <property type="match status" value="1"/>
</dbReference>
<evidence type="ECO:0000259" key="1">
    <source>
        <dbReference type="Pfam" id="PF13229"/>
    </source>
</evidence>
<dbReference type="Proteomes" id="UP001589610">
    <property type="component" value="Unassembled WGS sequence"/>
</dbReference>
<dbReference type="InterPro" id="IPR012334">
    <property type="entry name" value="Pectin_lyas_fold"/>
</dbReference>
<name>A0ABV5TT01_9ACTN</name>
<dbReference type="Gene3D" id="2.160.20.10">
    <property type="entry name" value="Single-stranded right-handed beta-helix, Pectin lyase-like"/>
    <property type="match status" value="1"/>
</dbReference>
<evidence type="ECO:0000313" key="2">
    <source>
        <dbReference type="EMBL" id="MFB9681235.1"/>
    </source>
</evidence>